<evidence type="ECO:0000313" key="7">
    <source>
        <dbReference type="Proteomes" id="UP001271769"/>
    </source>
</evidence>
<name>A0ABU5DW60_9PROT</name>
<dbReference type="InterPro" id="IPR035068">
    <property type="entry name" value="TldD/PmbA_N"/>
</dbReference>
<feature type="domain" description="Metalloprotease TldD/E C-terminal" evidence="4">
    <location>
        <begin position="231"/>
        <end position="445"/>
    </location>
</feature>
<feature type="domain" description="Metalloprotease TldD/E central" evidence="5">
    <location>
        <begin position="119"/>
        <end position="222"/>
    </location>
</feature>
<dbReference type="InterPro" id="IPR036059">
    <property type="entry name" value="TldD/PmbA_sf"/>
</dbReference>
<evidence type="ECO:0000259" key="3">
    <source>
        <dbReference type="Pfam" id="PF01523"/>
    </source>
</evidence>
<dbReference type="InterPro" id="IPR045569">
    <property type="entry name" value="Metalloprtase-TldD/E_C"/>
</dbReference>
<keyword evidence="7" id="KW-1185">Reference proteome</keyword>
<evidence type="ECO:0000259" key="4">
    <source>
        <dbReference type="Pfam" id="PF19289"/>
    </source>
</evidence>
<evidence type="ECO:0000256" key="2">
    <source>
        <dbReference type="SAM" id="MobiDB-lite"/>
    </source>
</evidence>
<dbReference type="PANTHER" id="PTHR43421:SF1">
    <property type="entry name" value="METALLOPROTEASE PMBA"/>
    <property type="match status" value="1"/>
</dbReference>
<dbReference type="PANTHER" id="PTHR43421">
    <property type="entry name" value="METALLOPROTEASE PMBA"/>
    <property type="match status" value="1"/>
</dbReference>
<accession>A0ABU5DW60</accession>
<dbReference type="InterPro" id="IPR045570">
    <property type="entry name" value="Metalloprtase-TldD/E_cen_dom"/>
</dbReference>
<dbReference type="InterPro" id="IPR047657">
    <property type="entry name" value="PmbA"/>
</dbReference>
<sequence>MNSTDQLALLDTVLSKAKAAGADAADAVIGTSISLSLGERLGAKEKLERAEAQDLGLRVFVGKRQAIVSTSDFTKASLEELTTRAVAMAKVVPEDPHCGLAGAHELAKSWPKLDLCDATEPSEALLTDLVRAAEDAARSVKGVTNSEGAEAGYGRSDIAIAASNGFQGAYASSHFGLSVSVLAGEGTGMERDYDYSSTVYLADLDDPVKLGKAAGERAVKRLNPRKAKTAVVPIILDPRISNSIVGHLVGAINGAGIARGTSFLKDFLGKDVFAPGIDIIDDPHRQRGLRSRPFDGEGLATSAAKLIDNGRLTMWLLDCRSARQLGLTSNGHASRGTSSPPSPAPSNVHMAAGKISRAQMIKEIDQGLYVTEMIGSGVNGVTGDYSRGAAGFWIEKGEITYPVSEVTIAGNLKDMFKAVTPADDLVFKYGTNAPTLRIDGMTLAGA</sequence>
<dbReference type="RefSeq" id="WP_320499976.1">
    <property type="nucleotide sequence ID" value="NZ_JAXCLX010000001.1"/>
</dbReference>
<comment type="similarity">
    <text evidence="1">Belongs to the peptidase U62 family.</text>
</comment>
<proteinExistence type="inferred from homology"/>
<organism evidence="6 7">
    <name type="scientific">Dongia rigui</name>
    <dbReference type="NCBI Taxonomy" id="940149"/>
    <lineage>
        <taxon>Bacteria</taxon>
        <taxon>Pseudomonadati</taxon>
        <taxon>Pseudomonadota</taxon>
        <taxon>Alphaproteobacteria</taxon>
        <taxon>Rhodospirillales</taxon>
        <taxon>Dongiaceae</taxon>
        <taxon>Dongia</taxon>
    </lineage>
</organism>
<dbReference type="Gene3D" id="3.30.2290.10">
    <property type="entry name" value="PmbA/TldD superfamily"/>
    <property type="match status" value="1"/>
</dbReference>
<feature type="domain" description="Metalloprotease TldD/E N-terminal" evidence="3">
    <location>
        <begin position="32"/>
        <end position="89"/>
    </location>
</feature>
<feature type="compositionally biased region" description="Polar residues" evidence="2">
    <location>
        <begin position="328"/>
        <end position="339"/>
    </location>
</feature>
<protein>
    <submittedName>
        <fullName evidence="6">TldD/PmbA family protein</fullName>
    </submittedName>
</protein>
<dbReference type="Pfam" id="PF19289">
    <property type="entry name" value="PmbA_TldD_3rd"/>
    <property type="match status" value="1"/>
</dbReference>
<dbReference type="InterPro" id="IPR002510">
    <property type="entry name" value="Metalloprtase-TldD/E_N"/>
</dbReference>
<reference evidence="6 7" key="1">
    <citation type="journal article" date="2013" name="Antonie Van Leeuwenhoek">
        <title>Dongia rigui sp. nov., isolated from freshwater of a large wetland in Korea.</title>
        <authorList>
            <person name="Baik K.S."/>
            <person name="Hwang Y.M."/>
            <person name="Choi J.S."/>
            <person name="Kwon J."/>
            <person name="Seong C.N."/>
        </authorList>
    </citation>
    <scope>NUCLEOTIDE SEQUENCE [LARGE SCALE GENOMIC DNA]</scope>
    <source>
        <strain evidence="6 7">04SU4-P</strain>
    </source>
</reference>
<dbReference type="Proteomes" id="UP001271769">
    <property type="component" value="Unassembled WGS sequence"/>
</dbReference>
<dbReference type="SUPFAM" id="SSF111283">
    <property type="entry name" value="Putative modulator of DNA gyrase, PmbA/TldD"/>
    <property type="match status" value="1"/>
</dbReference>
<evidence type="ECO:0000256" key="1">
    <source>
        <dbReference type="ARBA" id="ARBA00005836"/>
    </source>
</evidence>
<gene>
    <name evidence="6" type="ORF">SMD31_06405</name>
</gene>
<evidence type="ECO:0000259" key="5">
    <source>
        <dbReference type="Pfam" id="PF19290"/>
    </source>
</evidence>
<comment type="caution">
    <text evidence="6">The sequence shown here is derived from an EMBL/GenBank/DDBJ whole genome shotgun (WGS) entry which is preliminary data.</text>
</comment>
<dbReference type="Pfam" id="PF01523">
    <property type="entry name" value="PmbA_TldD_1st"/>
    <property type="match status" value="1"/>
</dbReference>
<evidence type="ECO:0000313" key="6">
    <source>
        <dbReference type="EMBL" id="MDY0871544.1"/>
    </source>
</evidence>
<feature type="region of interest" description="Disordered" evidence="2">
    <location>
        <begin position="328"/>
        <end position="349"/>
    </location>
</feature>
<dbReference type="Pfam" id="PF19290">
    <property type="entry name" value="PmbA_TldD_2nd"/>
    <property type="match status" value="1"/>
</dbReference>
<dbReference type="EMBL" id="JAXCLX010000001">
    <property type="protein sequence ID" value="MDY0871544.1"/>
    <property type="molecule type" value="Genomic_DNA"/>
</dbReference>